<dbReference type="VEuPathDB" id="FungiDB:SPPG_05192"/>
<dbReference type="InParanoid" id="A0A0L0HEC6"/>
<proteinExistence type="predicted"/>
<dbReference type="GO" id="GO:0003341">
    <property type="term" value="P:cilium movement"/>
    <property type="evidence" value="ECO:0007669"/>
    <property type="project" value="InterPro"/>
</dbReference>
<dbReference type="Pfam" id="PF24161">
    <property type="entry name" value="CCDC39"/>
    <property type="match status" value="1"/>
</dbReference>
<feature type="coiled-coil region" evidence="2">
    <location>
        <begin position="329"/>
        <end position="536"/>
    </location>
</feature>
<dbReference type="PANTHER" id="PTHR18962:SF0">
    <property type="entry name" value="COILED-COIL DOMAIN-CONTAINING PROTEIN 39"/>
    <property type="match status" value="1"/>
</dbReference>
<dbReference type="GO" id="GO:0036159">
    <property type="term" value="P:inner dynein arm assembly"/>
    <property type="evidence" value="ECO:0007669"/>
    <property type="project" value="InterPro"/>
</dbReference>
<evidence type="ECO:0000313" key="5">
    <source>
        <dbReference type="Proteomes" id="UP000053201"/>
    </source>
</evidence>
<feature type="coiled-coil region" evidence="2">
    <location>
        <begin position="21"/>
        <end position="146"/>
    </location>
</feature>
<evidence type="ECO:0000313" key="4">
    <source>
        <dbReference type="EMBL" id="KNC99815.1"/>
    </source>
</evidence>
<gene>
    <name evidence="4" type="ORF">SPPG_05192</name>
</gene>
<dbReference type="eggNOG" id="ENOG502QS0D">
    <property type="taxonomic scope" value="Eukaryota"/>
</dbReference>
<dbReference type="EMBL" id="KQ257457">
    <property type="protein sequence ID" value="KNC99815.1"/>
    <property type="molecule type" value="Genomic_DNA"/>
</dbReference>
<evidence type="ECO:0000256" key="2">
    <source>
        <dbReference type="SAM" id="Coils"/>
    </source>
</evidence>
<dbReference type="GO" id="GO:0005930">
    <property type="term" value="C:axoneme"/>
    <property type="evidence" value="ECO:0007669"/>
    <property type="project" value="InterPro"/>
</dbReference>
<accession>A0A0L0HEC6</accession>
<dbReference type="OrthoDB" id="10259720at2759"/>
<evidence type="ECO:0008006" key="6">
    <source>
        <dbReference type="Google" id="ProtNLM"/>
    </source>
</evidence>
<feature type="compositionally biased region" description="Low complexity" evidence="3">
    <location>
        <begin position="954"/>
        <end position="983"/>
    </location>
</feature>
<dbReference type="InterPro" id="IPR033290">
    <property type="entry name" value="CCDC39"/>
</dbReference>
<organism evidence="4 5">
    <name type="scientific">Spizellomyces punctatus (strain DAOM BR117)</name>
    <dbReference type="NCBI Taxonomy" id="645134"/>
    <lineage>
        <taxon>Eukaryota</taxon>
        <taxon>Fungi</taxon>
        <taxon>Fungi incertae sedis</taxon>
        <taxon>Chytridiomycota</taxon>
        <taxon>Chytridiomycota incertae sedis</taxon>
        <taxon>Chytridiomycetes</taxon>
        <taxon>Spizellomycetales</taxon>
        <taxon>Spizellomycetaceae</taxon>
        <taxon>Spizellomyces</taxon>
    </lineage>
</organism>
<dbReference type="GeneID" id="27688586"/>
<name>A0A0L0HEC6_SPIPD</name>
<protein>
    <recommendedName>
        <fullName evidence="6">Coiled-coil domain-containing protein 39</fullName>
    </recommendedName>
</protein>
<keyword evidence="5" id="KW-1185">Reference proteome</keyword>
<dbReference type="STRING" id="645134.A0A0L0HEC6"/>
<feature type="region of interest" description="Disordered" evidence="3">
    <location>
        <begin position="855"/>
        <end position="925"/>
    </location>
</feature>
<dbReference type="Proteomes" id="UP000053201">
    <property type="component" value="Unassembled WGS sequence"/>
</dbReference>
<reference evidence="4 5" key="1">
    <citation type="submission" date="2009-08" db="EMBL/GenBank/DDBJ databases">
        <title>The Genome Sequence of Spizellomyces punctatus strain DAOM BR117.</title>
        <authorList>
            <consortium name="The Broad Institute Genome Sequencing Platform"/>
            <person name="Russ C."/>
            <person name="Cuomo C."/>
            <person name="Shea T."/>
            <person name="Young S.K."/>
            <person name="Zeng Q."/>
            <person name="Koehrsen M."/>
            <person name="Haas B."/>
            <person name="Borodovsky M."/>
            <person name="Guigo R."/>
            <person name="Alvarado L."/>
            <person name="Berlin A."/>
            <person name="Bochicchio J."/>
            <person name="Borenstein D."/>
            <person name="Chapman S."/>
            <person name="Chen Z."/>
            <person name="Engels R."/>
            <person name="Freedman E."/>
            <person name="Gellesch M."/>
            <person name="Goldberg J."/>
            <person name="Griggs A."/>
            <person name="Gujja S."/>
            <person name="Heiman D."/>
            <person name="Hepburn T."/>
            <person name="Howarth C."/>
            <person name="Jen D."/>
            <person name="Larson L."/>
            <person name="Lewis B."/>
            <person name="Mehta T."/>
            <person name="Park D."/>
            <person name="Pearson M."/>
            <person name="Roberts A."/>
            <person name="Saif S."/>
            <person name="Shenoy N."/>
            <person name="Sisk P."/>
            <person name="Stolte C."/>
            <person name="Sykes S."/>
            <person name="Thomson T."/>
            <person name="Walk T."/>
            <person name="White J."/>
            <person name="Yandava C."/>
            <person name="Burger G."/>
            <person name="Gray M.W."/>
            <person name="Holland P.W.H."/>
            <person name="King N."/>
            <person name="Lang F.B.F."/>
            <person name="Roger A.J."/>
            <person name="Ruiz-Trillo I."/>
            <person name="Lander E."/>
            <person name="Nusbaum C."/>
        </authorList>
    </citation>
    <scope>NUCLEOTIDE SEQUENCE [LARGE SCALE GENOMIC DNA]</scope>
    <source>
        <strain evidence="4 5">DAOM BR117</strain>
    </source>
</reference>
<sequence>MLSVEDNQHAHSLPPFANAQNKALSNDIRNLESRLSSLLASLDDNVSRTDTMSAHMKNVQQELAHTQALADAKSRQIDTEDHFKQLAEREAGRLAIEIRQLDKEIAQITDYLNGIQNNIYRGNERIESIRSELKLEKDELDEWLRVQAEKEEDNIALLKYTKEDDMKVKELSLGIEKMMHEVNKKKAILSAEVTETQVAQIELDKTTEAFKKLHQERQELIQQWESAIENMHKRDQDIINAQNDYQALKDEIRNKQKIIDEKQAFLDQQHQNNAETEKRIGLTERQVSKSRLEQHQAKASLVQFQDEVDVLRNTLNKTATDLVNRRGEIVNLKGDLQERRAKLENEKQNREDMKAKLVMVTDKTMSLEAKAQELQEILKQEELRSKELDRELKMLRESQFKRNQEVFRLKQEEKNLSAEIAGGEAALRNLKSKIHSLDQEALKQQALLYAQEFQIQQLERKLRRAQGERTDEEKEVLMKRIDDLNQQLGAATLKWNLLNAQLKKSQDDVRASQRNLETLEKEKMNVKENIDELNLYNESASKQLAGKIREKEDLMVEENILRLELRKLRGFLNARADQVFTLGTRQVHLQLALEERTKEISIHKDMLKLALKNAEEERHSAAAELRDRVSKVEKLKRRYEIVMTHFGSSEDGDGEEEHSQAYYVIKAAQHREELQREGDELDARIRKAEKEIKALENTLKMMNDRNEEYRMNLYKAEQNSKDIQHREMLEQQYRHTMERYKEKRDEIQSLQTALLNSEKTLSTLTNAESSRLQTISLLEQKFNALQKDVAEQQAKRERAVKTVQRSAKEVGTKADEVELDFKVRELKELGNLAIEAIGKVVERRPEIGERVNQLLAENGVQPPSRPISRIPSRASSRASITSDAPSEASNTSRRSVIGRHTSPRASQSLRSSSGRVTPTRVSTTNLNATITLPTVAAQQHLTTSPIPRAPITGAGRIRAPARPGSASSVASSRRSSANSTAER</sequence>
<feature type="region of interest" description="Disordered" evidence="3">
    <location>
        <begin position="939"/>
        <end position="983"/>
    </location>
</feature>
<evidence type="ECO:0000256" key="3">
    <source>
        <dbReference type="SAM" id="MobiDB-lite"/>
    </source>
</evidence>
<dbReference type="GO" id="GO:0060285">
    <property type="term" value="P:cilium-dependent cell motility"/>
    <property type="evidence" value="ECO:0007669"/>
    <property type="project" value="TreeGrafter"/>
</dbReference>
<feature type="coiled-coil region" evidence="2">
    <location>
        <begin position="604"/>
        <end position="642"/>
    </location>
</feature>
<feature type="coiled-coil region" evidence="2">
    <location>
        <begin position="671"/>
        <end position="802"/>
    </location>
</feature>
<dbReference type="RefSeq" id="XP_016607855.1">
    <property type="nucleotide sequence ID" value="XM_016753416.1"/>
</dbReference>
<dbReference type="OMA" id="VDADIPM"/>
<keyword evidence="1 2" id="KW-0175">Coiled coil</keyword>
<feature type="compositionally biased region" description="Low complexity" evidence="3">
    <location>
        <begin position="903"/>
        <end position="915"/>
    </location>
</feature>
<dbReference type="PANTHER" id="PTHR18962">
    <property type="entry name" value="COILED-COIL DOMAIN-CONTAINING PROTEIN 39"/>
    <property type="match status" value="1"/>
</dbReference>
<feature type="coiled-coil region" evidence="2">
    <location>
        <begin position="203"/>
        <end position="258"/>
    </location>
</feature>
<feature type="compositionally biased region" description="Polar residues" evidence="3">
    <location>
        <begin position="881"/>
        <end position="894"/>
    </location>
</feature>
<feature type="compositionally biased region" description="Low complexity" evidence="3">
    <location>
        <begin position="866"/>
        <end position="880"/>
    </location>
</feature>
<evidence type="ECO:0000256" key="1">
    <source>
        <dbReference type="ARBA" id="ARBA00023054"/>
    </source>
</evidence>
<dbReference type="AlphaFoldDB" id="A0A0L0HEC6"/>